<feature type="transmembrane region" description="Helical" evidence="1">
    <location>
        <begin position="105"/>
        <end position="126"/>
    </location>
</feature>
<feature type="transmembrane region" description="Helical" evidence="1">
    <location>
        <begin position="364"/>
        <end position="384"/>
    </location>
</feature>
<feature type="transmembrane region" description="Helical" evidence="1">
    <location>
        <begin position="9"/>
        <end position="32"/>
    </location>
</feature>
<feature type="transmembrane region" description="Helical" evidence="1">
    <location>
        <begin position="76"/>
        <end position="98"/>
    </location>
</feature>
<gene>
    <name evidence="2" type="ORF">A3I24_02815</name>
</gene>
<feature type="transmembrane region" description="Helical" evidence="1">
    <location>
        <begin position="304"/>
        <end position="325"/>
    </location>
</feature>
<protein>
    <recommendedName>
        <fullName evidence="4">Glycosyltransferase RgtA/B/C/D-like domain-containing protein</fullName>
    </recommendedName>
</protein>
<reference evidence="2 3" key="1">
    <citation type="journal article" date="2016" name="Nat. Commun.">
        <title>Thousands of microbial genomes shed light on interconnected biogeochemical processes in an aquifer system.</title>
        <authorList>
            <person name="Anantharaman K."/>
            <person name="Brown C.T."/>
            <person name="Hug L.A."/>
            <person name="Sharon I."/>
            <person name="Castelle C.J."/>
            <person name="Probst A.J."/>
            <person name="Thomas B.C."/>
            <person name="Singh A."/>
            <person name="Wilkins M.J."/>
            <person name="Karaoz U."/>
            <person name="Brodie E.L."/>
            <person name="Williams K.H."/>
            <person name="Hubbard S.S."/>
            <person name="Banfield J.F."/>
        </authorList>
    </citation>
    <scope>NUCLEOTIDE SEQUENCE [LARGE SCALE GENOMIC DNA]</scope>
</reference>
<comment type="caution">
    <text evidence="2">The sequence shown here is derived from an EMBL/GenBank/DDBJ whole genome shotgun (WGS) entry which is preliminary data.</text>
</comment>
<evidence type="ECO:0008006" key="4">
    <source>
        <dbReference type="Google" id="ProtNLM"/>
    </source>
</evidence>
<organism evidence="2 3">
    <name type="scientific">Candidatus Harrisonbacteria bacterium RIFCSPLOWO2_02_FULL_41_13b</name>
    <dbReference type="NCBI Taxonomy" id="1798409"/>
    <lineage>
        <taxon>Bacteria</taxon>
        <taxon>Candidatus Harrisoniibacteriota</taxon>
    </lineage>
</organism>
<feature type="transmembrane region" description="Helical" evidence="1">
    <location>
        <begin position="263"/>
        <end position="284"/>
    </location>
</feature>
<dbReference type="EMBL" id="MHJL01000030">
    <property type="protein sequence ID" value="OGY67086.1"/>
    <property type="molecule type" value="Genomic_DNA"/>
</dbReference>
<keyword evidence="1" id="KW-0812">Transmembrane</keyword>
<sequence>MLIRIKNKFLLLVLTSAVLTGILYIAPQAFIWNKLKSLQKPYLAVQYITHNDSVKSDLAKAREVVDGHFLPSELSFAPQGTAFAPFIPYVLFAFFIVIANGNISLAFLLANFIFASLIFGAIYFLGKVIIKNRWWALFLAFLGTFTPILISYYNLYYQNFWNKFLNDIVKNFYPLVNTPLATLSLSRIGNPLITYVFYLPALAAIFLFWQKPKAWTAILAGLIAGLTPYVYFHHGIFLFIVIGLLTAYSFWKRKNDPIRLKFILVLLGIFFLITIPYVISYFSFSNLPSYDDYVRRLGVEEGRNFQLLVIRDYAVYLIFAAFIYLTIYKKDKSKAILYFLFFGAMFITWNIQLITGFVPESNHWWSVFGPVIFMVSADIVYNFLRNPNSKLIIAILILLSSLLVIKKAVNAGLFINPDQSFLDKYTFSQDIIDSWNWINGNLGREPKIISDSFMTALHLHVYTSARSYLPNWLNTLASNEDVENRFLVANKSFGVSKEILEKRLRLESGGTCENLARQFDLDIKACDDRYTFYNLPDAAFHLYGRYFVYGPSKEYSTVAQGSKPFPPITEFKIQELLARFDETKIIWPEIGVEYVYYGPWEKQFSQLNLAKDANLELVYKNLSVEIYKINGAFK</sequence>
<accession>A0A1G1ZSJ7</accession>
<feature type="transmembrane region" description="Helical" evidence="1">
    <location>
        <begin position="192"/>
        <end position="209"/>
    </location>
</feature>
<keyword evidence="1" id="KW-1133">Transmembrane helix</keyword>
<feature type="transmembrane region" description="Helical" evidence="1">
    <location>
        <begin position="229"/>
        <end position="251"/>
    </location>
</feature>
<dbReference type="STRING" id="1798409.A3I24_02815"/>
<dbReference type="AlphaFoldDB" id="A0A1G1ZSJ7"/>
<evidence type="ECO:0000313" key="3">
    <source>
        <dbReference type="Proteomes" id="UP000177690"/>
    </source>
</evidence>
<feature type="transmembrane region" description="Helical" evidence="1">
    <location>
        <begin position="391"/>
        <end position="409"/>
    </location>
</feature>
<feature type="transmembrane region" description="Helical" evidence="1">
    <location>
        <begin position="337"/>
        <end position="358"/>
    </location>
</feature>
<proteinExistence type="predicted"/>
<evidence type="ECO:0000313" key="2">
    <source>
        <dbReference type="EMBL" id="OGY67086.1"/>
    </source>
</evidence>
<evidence type="ECO:0000256" key="1">
    <source>
        <dbReference type="SAM" id="Phobius"/>
    </source>
</evidence>
<dbReference type="Proteomes" id="UP000177690">
    <property type="component" value="Unassembled WGS sequence"/>
</dbReference>
<feature type="transmembrane region" description="Helical" evidence="1">
    <location>
        <begin position="132"/>
        <end position="155"/>
    </location>
</feature>
<name>A0A1G1ZSJ7_9BACT</name>
<keyword evidence="1" id="KW-0472">Membrane</keyword>